<sequence length="32" mass="3776">PRAIEPLKARLETEEDEQVRNSIKRALRSLEK</sequence>
<feature type="non-terminal residue" evidence="1">
    <location>
        <position position="1"/>
    </location>
</feature>
<accession>X1R014</accession>
<dbReference type="AlphaFoldDB" id="X1R014"/>
<dbReference type="EMBL" id="BARV01033304">
    <property type="protein sequence ID" value="GAI48884.1"/>
    <property type="molecule type" value="Genomic_DNA"/>
</dbReference>
<evidence type="ECO:0000313" key="1">
    <source>
        <dbReference type="EMBL" id="GAI48884.1"/>
    </source>
</evidence>
<protein>
    <recommendedName>
        <fullName evidence="2">HEAT repeat domain-containing protein</fullName>
    </recommendedName>
</protein>
<name>X1R014_9ZZZZ</name>
<proteinExistence type="predicted"/>
<gene>
    <name evidence="1" type="ORF">S06H3_52367</name>
</gene>
<evidence type="ECO:0008006" key="2">
    <source>
        <dbReference type="Google" id="ProtNLM"/>
    </source>
</evidence>
<organism evidence="1">
    <name type="scientific">marine sediment metagenome</name>
    <dbReference type="NCBI Taxonomy" id="412755"/>
    <lineage>
        <taxon>unclassified sequences</taxon>
        <taxon>metagenomes</taxon>
        <taxon>ecological metagenomes</taxon>
    </lineage>
</organism>
<comment type="caution">
    <text evidence="1">The sequence shown here is derived from an EMBL/GenBank/DDBJ whole genome shotgun (WGS) entry which is preliminary data.</text>
</comment>
<reference evidence="1" key="1">
    <citation type="journal article" date="2014" name="Front. Microbiol.">
        <title>High frequency of phylogenetically diverse reductive dehalogenase-homologous genes in deep subseafloor sedimentary metagenomes.</title>
        <authorList>
            <person name="Kawai M."/>
            <person name="Futagami T."/>
            <person name="Toyoda A."/>
            <person name="Takaki Y."/>
            <person name="Nishi S."/>
            <person name="Hori S."/>
            <person name="Arai W."/>
            <person name="Tsubouchi T."/>
            <person name="Morono Y."/>
            <person name="Uchiyama I."/>
            <person name="Ito T."/>
            <person name="Fujiyama A."/>
            <person name="Inagaki F."/>
            <person name="Takami H."/>
        </authorList>
    </citation>
    <scope>NUCLEOTIDE SEQUENCE</scope>
    <source>
        <strain evidence="1">Expedition CK06-06</strain>
    </source>
</reference>